<feature type="domain" description="SGNH hydrolase-type esterase" evidence="1">
    <location>
        <begin position="36"/>
        <end position="187"/>
    </location>
</feature>
<dbReference type="PANTHER" id="PTHR30383:SF24">
    <property type="entry name" value="THIOESTERASE 1_PROTEASE 1_LYSOPHOSPHOLIPASE L1"/>
    <property type="match status" value="1"/>
</dbReference>
<evidence type="ECO:0000313" key="2">
    <source>
        <dbReference type="EMBL" id="SFV57434.1"/>
    </source>
</evidence>
<dbReference type="AlphaFoldDB" id="A0A1W1BVC7"/>
<dbReference type="SUPFAM" id="SSF52266">
    <property type="entry name" value="SGNH hydrolase"/>
    <property type="match status" value="1"/>
</dbReference>
<dbReference type="EMBL" id="FPHC01000043">
    <property type="protein sequence ID" value="SFV57434.1"/>
    <property type="molecule type" value="Genomic_DNA"/>
</dbReference>
<dbReference type="InterPro" id="IPR013830">
    <property type="entry name" value="SGNH_hydro"/>
</dbReference>
<reference evidence="2" key="1">
    <citation type="submission" date="2016-10" db="EMBL/GenBank/DDBJ databases">
        <authorList>
            <person name="de Groot N.N."/>
        </authorList>
    </citation>
    <scope>NUCLEOTIDE SEQUENCE</scope>
</reference>
<accession>A0A1W1BVC7</accession>
<proteinExistence type="predicted"/>
<dbReference type="InterPro" id="IPR036514">
    <property type="entry name" value="SGNH_hydro_sf"/>
</dbReference>
<sequence length="203" mass="22195">MKYIIGLSIVIIVIFISTKKESIITTKLQPTDSIIAFGDSLTYGYGADTKDSYPSILSKLSGHRVINAGLSGELSSQGLKRLPSILKDSDAKLMILCHGGNDILQRSSKKELKSNLKAMVKIAKDRGMQVLLVDVPDISMLGLSAPHLYAEVASQEKIPLADGILEDIISDDSLKSDYIHPNAKGYHILANEIYKKLIELEIL</sequence>
<name>A0A1W1BVC7_9ZZZZ</name>
<dbReference type="PANTHER" id="PTHR30383">
    <property type="entry name" value="THIOESTERASE 1/PROTEASE 1/LYSOPHOSPHOLIPASE L1"/>
    <property type="match status" value="1"/>
</dbReference>
<protein>
    <submittedName>
        <fullName evidence="2">Lipolytic enzyme, G-D-S-L</fullName>
    </submittedName>
</protein>
<dbReference type="Gene3D" id="3.40.50.1110">
    <property type="entry name" value="SGNH hydrolase"/>
    <property type="match status" value="1"/>
</dbReference>
<dbReference type="CDD" id="cd01822">
    <property type="entry name" value="Lysophospholipase_L1_like"/>
    <property type="match status" value="1"/>
</dbReference>
<dbReference type="GO" id="GO:0004622">
    <property type="term" value="F:phosphatidylcholine lysophospholipase activity"/>
    <property type="evidence" value="ECO:0007669"/>
    <property type="project" value="TreeGrafter"/>
</dbReference>
<dbReference type="InterPro" id="IPR051532">
    <property type="entry name" value="Ester_Hydrolysis_Enzymes"/>
</dbReference>
<gene>
    <name evidence="2" type="ORF">MNB_SV-6-752</name>
</gene>
<dbReference type="Pfam" id="PF13472">
    <property type="entry name" value="Lipase_GDSL_2"/>
    <property type="match status" value="1"/>
</dbReference>
<organism evidence="2">
    <name type="scientific">hydrothermal vent metagenome</name>
    <dbReference type="NCBI Taxonomy" id="652676"/>
    <lineage>
        <taxon>unclassified sequences</taxon>
        <taxon>metagenomes</taxon>
        <taxon>ecological metagenomes</taxon>
    </lineage>
</organism>
<evidence type="ECO:0000259" key="1">
    <source>
        <dbReference type="Pfam" id="PF13472"/>
    </source>
</evidence>